<name>A0ABN1E5V9_SACER</name>
<accession>A0ABN1E5V9</accession>
<dbReference type="EMBL" id="BAAAGS010000082">
    <property type="protein sequence ID" value="GAA0559667.1"/>
    <property type="molecule type" value="Genomic_DNA"/>
</dbReference>
<evidence type="ECO:0000313" key="3">
    <source>
        <dbReference type="Proteomes" id="UP001500729"/>
    </source>
</evidence>
<organism evidence="2 3">
    <name type="scientific">Saccharopolyspora erythraea</name>
    <name type="common">Streptomyces erythraeus</name>
    <dbReference type="NCBI Taxonomy" id="1836"/>
    <lineage>
        <taxon>Bacteria</taxon>
        <taxon>Bacillati</taxon>
        <taxon>Actinomycetota</taxon>
        <taxon>Actinomycetes</taxon>
        <taxon>Pseudonocardiales</taxon>
        <taxon>Pseudonocardiaceae</taxon>
        <taxon>Saccharopolyspora</taxon>
    </lineage>
</organism>
<dbReference type="Proteomes" id="UP001500729">
    <property type="component" value="Unassembled WGS sequence"/>
</dbReference>
<proteinExistence type="predicted"/>
<comment type="caution">
    <text evidence="2">The sequence shown here is derived from an EMBL/GenBank/DDBJ whole genome shotgun (WGS) entry which is preliminary data.</text>
</comment>
<gene>
    <name evidence="2" type="ORF">GCM10009533_66130</name>
</gene>
<protein>
    <submittedName>
        <fullName evidence="2">Uncharacterized protein</fullName>
    </submittedName>
</protein>
<evidence type="ECO:0000313" key="2">
    <source>
        <dbReference type="EMBL" id="GAA0559667.1"/>
    </source>
</evidence>
<feature type="region of interest" description="Disordered" evidence="1">
    <location>
        <begin position="35"/>
        <end position="74"/>
    </location>
</feature>
<sequence length="74" mass="8077">MPEGRPQVDVELLLVEVRGTGDDWHGDSLSFGYAPGRSVGGGAASYEKSPHPGTPDRWCVPPRARSRPPHPEWD</sequence>
<evidence type="ECO:0000256" key="1">
    <source>
        <dbReference type="SAM" id="MobiDB-lite"/>
    </source>
</evidence>
<keyword evidence="3" id="KW-1185">Reference proteome</keyword>
<reference evidence="2 3" key="1">
    <citation type="journal article" date="2019" name="Int. J. Syst. Evol. Microbiol.">
        <title>The Global Catalogue of Microorganisms (GCM) 10K type strain sequencing project: providing services to taxonomists for standard genome sequencing and annotation.</title>
        <authorList>
            <consortium name="The Broad Institute Genomics Platform"/>
            <consortium name="The Broad Institute Genome Sequencing Center for Infectious Disease"/>
            <person name="Wu L."/>
            <person name="Ma J."/>
        </authorList>
    </citation>
    <scope>NUCLEOTIDE SEQUENCE [LARGE SCALE GENOMIC DNA]</scope>
    <source>
        <strain evidence="2 3">JCM 10303</strain>
    </source>
</reference>